<dbReference type="KEGG" id="hazt:108677886"/>
<dbReference type="GeneID" id="108677886"/>
<dbReference type="SUPFAM" id="SSF57850">
    <property type="entry name" value="RING/U-box"/>
    <property type="match status" value="2"/>
</dbReference>
<comment type="pathway">
    <text evidence="2">Protein modification; protein ubiquitination.</text>
</comment>
<dbReference type="AlphaFoldDB" id="A0A8B7P6K5"/>
<feature type="compositionally biased region" description="Polar residues" evidence="10">
    <location>
        <begin position="849"/>
        <end position="885"/>
    </location>
</feature>
<feature type="compositionally biased region" description="Basic and acidic residues" evidence="10">
    <location>
        <begin position="1"/>
        <end position="12"/>
    </location>
</feature>
<accession>A0A8B7P6K5</accession>
<sequence length="1161" mass="124466">MSASDRGGEERSLSPMDVDNANQVSYKSSSSYSSIGAGGQMSSYPRNNSHDSLVNGVNSGNSNDAPETPMGKIGDQWKTHDSVPCDERRGCTNHPSNRIASSSLTNNSSYRDLHSSSTGLDVNTDLVYSRHSLQVNRNDDREYDSATSTGFHVASQEDDAATARFLASKAVDGSSTVLDTADLDRVVLDAASHASSLLIDLADTQAAAVSSLPSVKSKQRPLSLPQMDLFSENVIAQHAPPSFVKGVKDYVGSAGATPISQQTESETNFPSNTHHNSYQNRDVVPQSSSIISDEYESRKDDKYKISSLTDTAMFDKSRGLSELSQERGADRGSEDATCARASSPGSPTSADKKYRQIKFRENPTTNFEKALAAHTEEIIIQTAGDSAEDCSICLCGAHEESPYQSRAETVRDITGSVALKQCRHVFHASCLVQSLATDATSITCPNCKTIHGTLTGTQPSNGTMHVRLNEYSLPGYDGCKTYKITYSFPRGIQGPEHPSPGRPYFLIGFPRCAYLPDTPKGRKVLRLLQEAFDRRLIFTVGTSATTSQPDCVVWNGVHHKTEVTNYGGHGYPDPNYLDNVTMELAALGVTEDNCRNFDNDLATADDAFLSINSDSSSTIGAQTLNSVPNHSDIAAGDADSNNASRDDSTGAGDLMTRDRSSDHLQQRGICSCPVNHTCGYNHGSYSSSSANYGTNCDANTNYGNHSWGPQYNDGYSGCATHYDGYSCDPSNSWNDFGAPSNYGSYSGGHSTHAGHSGGYPNHGGHSGGVPNYSSYSGGHPNHGGHSGGHPNHGGHSGGYPNHGGHSGGVPNYSSYPVSSINHGSYSGGPQYHDNYSGAASTHDGFSGAPRNSASHSGRSTNWSTDSNANSPYGGRSSSNDANDNIRSPVRGKNSSRKQKNFALNSPGSPSPSPPVSKAPPGDQQHIFRDNPVSNAEKMLRDISFEVPVTPSQGEDTEKCSICLHRIHEVSPAQSPTSTSRGLVGAVMLANCGHCFHCCCLLPLLVTAAQSFSCPVCRTLHGAVTGTQPVGGRMSSKVENSSLPGFKKCKTIVINYHIPEGKQGREHPHPGRPYVLNGFPRVAYLPDNEQGRQVLSLLKIAFDRRLIFTVGHSASLNQPDCVIWGEISHKTFKKDNKFGYPDPKYLDNVMLELAAHGITLKY</sequence>
<dbReference type="SMART" id="SM00184">
    <property type="entry name" value="RING"/>
    <property type="match status" value="2"/>
</dbReference>
<feature type="region of interest" description="Disordered" evidence="10">
    <location>
        <begin position="630"/>
        <end position="660"/>
    </location>
</feature>
<dbReference type="CDD" id="cd09633">
    <property type="entry name" value="Deltex_C"/>
    <property type="match status" value="2"/>
</dbReference>
<feature type="compositionally biased region" description="Low complexity" evidence="10">
    <location>
        <begin position="54"/>
        <end position="63"/>
    </location>
</feature>
<evidence type="ECO:0000256" key="8">
    <source>
        <dbReference type="ARBA" id="ARBA00022833"/>
    </source>
</evidence>
<dbReference type="GO" id="GO:0007219">
    <property type="term" value="P:Notch signaling pathway"/>
    <property type="evidence" value="ECO:0007669"/>
    <property type="project" value="InterPro"/>
</dbReference>
<dbReference type="GO" id="GO:0008270">
    <property type="term" value="F:zinc ion binding"/>
    <property type="evidence" value="ECO:0007669"/>
    <property type="project" value="UniProtKB-KW"/>
</dbReference>
<evidence type="ECO:0000256" key="5">
    <source>
        <dbReference type="ARBA" id="ARBA00022679"/>
    </source>
</evidence>
<dbReference type="UniPathway" id="UPA00143"/>
<feature type="compositionally biased region" description="Basic and acidic residues" evidence="10">
    <location>
        <begin position="75"/>
        <end position="90"/>
    </location>
</feature>
<evidence type="ECO:0000256" key="10">
    <source>
        <dbReference type="SAM" id="MobiDB-lite"/>
    </source>
</evidence>
<keyword evidence="6" id="KW-0479">Metal-binding</keyword>
<feature type="region of interest" description="Disordered" evidence="10">
    <location>
        <begin position="317"/>
        <end position="352"/>
    </location>
</feature>
<proteinExistence type="inferred from homology"/>
<dbReference type="Pfam" id="PF18102">
    <property type="entry name" value="DTC"/>
    <property type="match status" value="2"/>
</dbReference>
<dbReference type="RefSeq" id="XP_018021678.1">
    <property type="nucleotide sequence ID" value="XM_018166189.2"/>
</dbReference>
<feature type="compositionally biased region" description="Basic and acidic residues" evidence="10">
    <location>
        <begin position="317"/>
        <end position="334"/>
    </location>
</feature>
<dbReference type="InterPro" id="IPR013083">
    <property type="entry name" value="Znf_RING/FYVE/PHD"/>
</dbReference>
<gene>
    <name evidence="13" type="primary">LOC108677886</name>
</gene>
<dbReference type="EC" id="2.3.2.27" evidence="4"/>
<name>A0A8B7P6K5_HYAAZ</name>
<evidence type="ECO:0000259" key="11">
    <source>
        <dbReference type="PROSITE" id="PS50089"/>
    </source>
</evidence>
<feature type="region of interest" description="Disordered" evidence="10">
    <location>
        <begin position="753"/>
        <end position="928"/>
    </location>
</feature>
<organism evidence="12 13">
    <name type="scientific">Hyalella azteca</name>
    <name type="common">Amphipod</name>
    <dbReference type="NCBI Taxonomy" id="294128"/>
    <lineage>
        <taxon>Eukaryota</taxon>
        <taxon>Metazoa</taxon>
        <taxon>Ecdysozoa</taxon>
        <taxon>Arthropoda</taxon>
        <taxon>Crustacea</taxon>
        <taxon>Multicrustacea</taxon>
        <taxon>Malacostraca</taxon>
        <taxon>Eumalacostraca</taxon>
        <taxon>Peracarida</taxon>
        <taxon>Amphipoda</taxon>
        <taxon>Senticaudata</taxon>
        <taxon>Talitrida</taxon>
        <taxon>Talitroidea</taxon>
        <taxon>Hyalellidae</taxon>
        <taxon>Hyalella</taxon>
    </lineage>
</organism>
<evidence type="ECO:0000256" key="1">
    <source>
        <dbReference type="ARBA" id="ARBA00000900"/>
    </source>
</evidence>
<feature type="region of interest" description="Disordered" evidence="10">
    <location>
        <begin position="1"/>
        <end position="116"/>
    </location>
</feature>
<feature type="compositionally biased region" description="Low complexity" evidence="10">
    <location>
        <begin position="631"/>
        <end position="643"/>
    </location>
</feature>
<feature type="region of interest" description="Disordered" evidence="10">
    <location>
        <begin position="258"/>
        <end position="288"/>
    </location>
</feature>
<dbReference type="InterPro" id="IPR039399">
    <property type="entry name" value="Deltex_C_sf"/>
</dbReference>
<keyword evidence="12" id="KW-1185">Reference proteome</keyword>
<evidence type="ECO:0000313" key="12">
    <source>
        <dbReference type="Proteomes" id="UP000694843"/>
    </source>
</evidence>
<dbReference type="PROSITE" id="PS50089">
    <property type="entry name" value="ZF_RING_2"/>
    <property type="match status" value="2"/>
</dbReference>
<dbReference type="Proteomes" id="UP000694843">
    <property type="component" value="Unplaced"/>
</dbReference>
<protein>
    <recommendedName>
        <fullName evidence="4">RING-type E3 ubiquitin transferase</fullName>
        <ecNumber evidence="4">2.3.2.27</ecNumber>
    </recommendedName>
</protein>
<dbReference type="GO" id="GO:0061630">
    <property type="term" value="F:ubiquitin protein ligase activity"/>
    <property type="evidence" value="ECO:0007669"/>
    <property type="project" value="UniProtKB-EC"/>
</dbReference>
<evidence type="ECO:0000256" key="6">
    <source>
        <dbReference type="ARBA" id="ARBA00022723"/>
    </source>
</evidence>
<reference evidence="13" key="1">
    <citation type="submission" date="2025-08" db="UniProtKB">
        <authorList>
            <consortium name="RefSeq"/>
        </authorList>
    </citation>
    <scope>IDENTIFICATION</scope>
    <source>
        <tissue evidence="13">Whole organism</tissue>
    </source>
</reference>
<dbReference type="InterPro" id="IPR039396">
    <property type="entry name" value="Deltex_C"/>
</dbReference>
<feature type="compositionally biased region" description="Gly residues" evidence="10">
    <location>
        <begin position="780"/>
        <end position="807"/>
    </location>
</feature>
<dbReference type="PANTHER" id="PTHR12622">
    <property type="entry name" value="DELTEX-RELATED"/>
    <property type="match status" value="1"/>
</dbReference>
<dbReference type="Gene3D" id="3.30.40.10">
    <property type="entry name" value="Zinc/RING finger domain, C3HC4 (zinc finger)"/>
    <property type="match status" value="2"/>
</dbReference>
<feature type="compositionally biased region" description="Low complexity" evidence="10">
    <location>
        <begin position="25"/>
        <end position="34"/>
    </location>
</feature>
<feature type="compositionally biased region" description="Gly residues" evidence="10">
    <location>
        <begin position="755"/>
        <end position="767"/>
    </location>
</feature>
<evidence type="ECO:0000256" key="2">
    <source>
        <dbReference type="ARBA" id="ARBA00004906"/>
    </source>
</evidence>
<feature type="compositionally biased region" description="Pro residues" evidence="10">
    <location>
        <begin position="908"/>
        <end position="917"/>
    </location>
</feature>
<dbReference type="InterPro" id="IPR039398">
    <property type="entry name" value="Deltex_fam"/>
</dbReference>
<keyword evidence="7 9" id="KW-0863">Zinc-finger</keyword>
<evidence type="ECO:0000313" key="13">
    <source>
        <dbReference type="RefSeq" id="XP_018021678.1"/>
    </source>
</evidence>
<feature type="compositionally biased region" description="Polar residues" evidence="10">
    <location>
        <begin position="40"/>
        <end position="52"/>
    </location>
</feature>
<comment type="similarity">
    <text evidence="3">Belongs to the Deltex family.</text>
</comment>
<evidence type="ECO:0000256" key="7">
    <source>
        <dbReference type="ARBA" id="ARBA00022771"/>
    </source>
</evidence>
<evidence type="ECO:0000256" key="3">
    <source>
        <dbReference type="ARBA" id="ARBA00009413"/>
    </source>
</evidence>
<feature type="domain" description="RING-type" evidence="11">
    <location>
        <begin position="959"/>
        <end position="1017"/>
    </location>
</feature>
<evidence type="ECO:0000256" key="4">
    <source>
        <dbReference type="ARBA" id="ARBA00012483"/>
    </source>
</evidence>
<feature type="domain" description="RING-type" evidence="11">
    <location>
        <begin position="390"/>
        <end position="448"/>
    </location>
</feature>
<feature type="compositionally biased region" description="Polar residues" evidence="10">
    <location>
        <begin position="811"/>
        <end position="824"/>
    </location>
</feature>
<dbReference type="InterPro" id="IPR001841">
    <property type="entry name" value="Znf_RING"/>
</dbReference>
<comment type="catalytic activity">
    <reaction evidence="1">
        <text>S-ubiquitinyl-[E2 ubiquitin-conjugating enzyme]-L-cysteine + [acceptor protein]-L-lysine = [E2 ubiquitin-conjugating enzyme]-L-cysteine + N(6)-ubiquitinyl-[acceptor protein]-L-lysine.</text>
        <dbReference type="EC" id="2.3.2.27"/>
    </reaction>
</comment>
<evidence type="ECO:0000256" key="9">
    <source>
        <dbReference type="PROSITE-ProRule" id="PRU00175"/>
    </source>
</evidence>
<dbReference type="OrthoDB" id="2449614at2759"/>
<dbReference type="GO" id="GO:0016567">
    <property type="term" value="P:protein ubiquitination"/>
    <property type="evidence" value="ECO:0007669"/>
    <property type="project" value="UniProtKB-UniPathway"/>
</dbReference>
<dbReference type="Gene3D" id="3.30.390.130">
    <property type="match status" value="2"/>
</dbReference>
<feature type="compositionally biased region" description="Polar residues" evidence="10">
    <location>
        <begin position="93"/>
        <end position="116"/>
    </location>
</feature>
<keyword evidence="5" id="KW-0808">Transferase</keyword>
<dbReference type="FunFam" id="3.30.390.130:FF:000001">
    <property type="entry name" value="Probable E3 ubiquitin-protein ligase DTX3"/>
    <property type="match status" value="1"/>
</dbReference>
<keyword evidence="8" id="KW-0862">Zinc</keyword>
<dbReference type="CDD" id="cd16448">
    <property type="entry name" value="RING-H2"/>
    <property type="match status" value="1"/>
</dbReference>